<proteinExistence type="predicted"/>
<dbReference type="SMART" id="SM00740">
    <property type="entry name" value="PASTA"/>
    <property type="match status" value="1"/>
</dbReference>
<dbReference type="EMBL" id="LMWU01000022">
    <property type="protein sequence ID" value="KUN67402.1"/>
    <property type="molecule type" value="Genomic_DNA"/>
</dbReference>
<comment type="caution">
    <text evidence="3">The sequence shown here is derived from an EMBL/GenBank/DDBJ whole genome shotgun (WGS) entry which is preliminary data.</text>
</comment>
<dbReference type="STRING" id="58343.AQJ46_24305"/>
<protein>
    <recommendedName>
        <fullName evidence="2">PASTA domain-containing protein</fullName>
    </recommendedName>
</protein>
<organism evidence="3 4">
    <name type="scientific">Streptomyces canus</name>
    <dbReference type="NCBI Taxonomy" id="58343"/>
    <lineage>
        <taxon>Bacteria</taxon>
        <taxon>Bacillati</taxon>
        <taxon>Actinomycetota</taxon>
        <taxon>Actinomycetes</taxon>
        <taxon>Kitasatosporales</taxon>
        <taxon>Streptomycetaceae</taxon>
        <taxon>Streptomyces</taxon>
        <taxon>Streptomyces aurantiacus group</taxon>
    </lineage>
</organism>
<evidence type="ECO:0000313" key="3">
    <source>
        <dbReference type="EMBL" id="KUN67402.1"/>
    </source>
</evidence>
<name>A0A101S4Q4_9ACTN</name>
<dbReference type="CDD" id="cd06577">
    <property type="entry name" value="PASTA_pknB"/>
    <property type="match status" value="1"/>
</dbReference>
<feature type="compositionally biased region" description="Low complexity" evidence="1">
    <location>
        <begin position="426"/>
        <end position="462"/>
    </location>
</feature>
<sequence>MTLRAFMHRITVLAIFALLLSGCEKGNPLTVVKAVAVGVPSLAPFFEENSGLGRDTTAVRSQPVQGSLQQGDTPGLYGGSKQPTICDVAKLERFLTDPRNHQKAQAWAGVLNIGTDEIPEYLHRLTPVLLRHDTLVKNHDYKKEKAVPYNSLLQAGISILVDEQGLPAVKCSCGNPLRPFEGDTGRISVQFEDGNKKWAGYERESVVAVKPAPRKLARIALVDVQEPARGINRPVGSTGDKDTTFNTKKRRTVPDLAGTTFARAVRELIDAGLAAGYAGQGVPSDGAKVTATDPPAGAELPFGQYVMLTVAGGGTSTSGGKSGPTTTPPPPSPGAKTPLTSSPPKPGSSGPSGSSGGRPGESSSPPPSSSSGRPGVSSSPPSSSTAPGAPSPEKSSSPPSPPPSTGSPPSSAPVTSSAPPAPPPATTSVPPTSRPATSPAATSEPATTEPATTEPATSEPAADGPSSTVAA</sequence>
<accession>A0A101S4Q4</accession>
<gene>
    <name evidence="3" type="ORF">AQJ46_24305</name>
</gene>
<feature type="compositionally biased region" description="Low complexity" evidence="1">
    <location>
        <begin position="369"/>
        <end position="397"/>
    </location>
</feature>
<evidence type="ECO:0000256" key="1">
    <source>
        <dbReference type="SAM" id="MobiDB-lite"/>
    </source>
</evidence>
<dbReference type="RefSeq" id="WP_059207599.1">
    <property type="nucleotide sequence ID" value="NZ_KQ948662.1"/>
</dbReference>
<dbReference type="Gene3D" id="3.30.10.20">
    <property type="match status" value="1"/>
</dbReference>
<dbReference type="AlphaFoldDB" id="A0A101S4Q4"/>
<feature type="domain" description="PASTA" evidence="2">
    <location>
        <begin position="247"/>
        <end position="312"/>
    </location>
</feature>
<dbReference type="Proteomes" id="UP000053669">
    <property type="component" value="Unassembled WGS sequence"/>
</dbReference>
<dbReference type="PROSITE" id="PS51178">
    <property type="entry name" value="PASTA"/>
    <property type="match status" value="1"/>
</dbReference>
<dbReference type="Pfam" id="PF03793">
    <property type="entry name" value="PASTA"/>
    <property type="match status" value="1"/>
</dbReference>
<feature type="region of interest" description="Disordered" evidence="1">
    <location>
        <begin position="311"/>
        <end position="471"/>
    </location>
</feature>
<evidence type="ECO:0000259" key="2">
    <source>
        <dbReference type="PROSITE" id="PS51178"/>
    </source>
</evidence>
<dbReference type="InterPro" id="IPR046704">
    <property type="entry name" value="DUF6777"/>
</dbReference>
<dbReference type="Pfam" id="PF20568">
    <property type="entry name" value="DUF6777"/>
    <property type="match status" value="1"/>
</dbReference>
<feature type="compositionally biased region" description="Gly residues" evidence="1">
    <location>
        <begin position="311"/>
        <end position="322"/>
    </location>
</feature>
<dbReference type="PROSITE" id="PS51257">
    <property type="entry name" value="PROKAR_LIPOPROTEIN"/>
    <property type="match status" value="1"/>
</dbReference>
<reference evidence="3 4" key="1">
    <citation type="submission" date="2015-10" db="EMBL/GenBank/DDBJ databases">
        <title>Draft genome sequence of Streptomyces canus DSM 40017, type strain for the species Streptomyces canus.</title>
        <authorList>
            <person name="Ruckert C."/>
            <person name="Winkler A."/>
            <person name="Kalinowski J."/>
            <person name="Kampfer P."/>
            <person name="Glaeser S."/>
        </authorList>
    </citation>
    <scope>NUCLEOTIDE SEQUENCE [LARGE SCALE GENOMIC DNA]</scope>
    <source>
        <strain evidence="3 4">DSM 40017</strain>
    </source>
</reference>
<dbReference type="InterPro" id="IPR005543">
    <property type="entry name" value="PASTA_dom"/>
</dbReference>
<evidence type="ECO:0000313" key="4">
    <source>
        <dbReference type="Proteomes" id="UP000053669"/>
    </source>
</evidence>
<feature type="compositionally biased region" description="Low complexity" evidence="1">
    <location>
        <begin position="407"/>
        <end position="418"/>
    </location>
</feature>